<dbReference type="InterPro" id="IPR018203">
    <property type="entry name" value="GDP_dissociation_inhibitor"/>
</dbReference>
<dbReference type="FunFam" id="1.10.405.10:FF:000011">
    <property type="entry name" value="Rab GDP dissociation inhibitor"/>
    <property type="match status" value="1"/>
</dbReference>
<dbReference type="PANTHER" id="PTHR11787:SF8">
    <property type="entry name" value="RAB GDP DISSOCIATION INHIBITOR"/>
    <property type="match status" value="1"/>
</dbReference>
<keyword evidence="4" id="KW-1185">Reference proteome</keyword>
<protein>
    <recommendedName>
        <fullName evidence="2">Rab GDP dissociation inhibitor</fullName>
    </recommendedName>
</protein>
<comment type="similarity">
    <text evidence="1 2">Belongs to the Rab GDI family.</text>
</comment>
<dbReference type="Pfam" id="PF00996">
    <property type="entry name" value="GDI"/>
    <property type="match status" value="1"/>
</dbReference>
<evidence type="ECO:0000313" key="4">
    <source>
        <dbReference type="Proteomes" id="UP000315496"/>
    </source>
</evidence>
<evidence type="ECO:0000256" key="2">
    <source>
        <dbReference type="RuleBase" id="RU363124"/>
    </source>
</evidence>
<dbReference type="GO" id="GO:0016192">
    <property type="term" value="P:vesicle-mediated transport"/>
    <property type="evidence" value="ECO:0007669"/>
    <property type="project" value="TreeGrafter"/>
</dbReference>
<dbReference type="Proteomes" id="UP000315496">
    <property type="component" value="Chromosome 1"/>
</dbReference>
<dbReference type="VEuPathDB" id="GiardiaDB:GMRT_14250"/>
<dbReference type="Gene3D" id="3.50.50.60">
    <property type="entry name" value="FAD/NAD(P)-binding domain"/>
    <property type="match status" value="1"/>
</dbReference>
<dbReference type="EMBL" id="VDLU01000001">
    <property type="protein sequence ID" value="TNJ30209.1"/>
    <property type="molecule type" value="Genomic_DNA"/>
</dbReference>
<reference evidence="3 4" key="1">
    <citation type="submission" date="2019-05" db="EMBL/GenBank/DDBJ databases">
        <title>The compact genome of Giardia muris reveals important steps in the evolution of intestinal protozoan parasites.</title>
        <authorList>
            <person name="Xu F."/>
            <person name="Jimenez-Gonzalez A."/>
            <person name="Einarsson E."/>
            <person name="Astvaldsson A."/>
            <person name="Peirasmaki D."/>
            <person name="Eckmann L."/>
            <person name="Andersson J.O."/>
            <person name="Svard S.G."/>
            <person name="Jerlstrom-Hultqvist J."/>
        </authorList>
    </citation>
    <scope>NUCLEOTIDE SEQUENCE [LARGE SCALE GENOMIC DNA]</scope>
    <source>
        <strain evidence="3 4">Roberts-Thomson</strain>
    </source>
</reference>
<dbReference type="AlphaFoldDB" id="A0A4Z1TCB7"/>
<accession>A0A4Z1TCB7</accession>
<dbReference type="GO" id="GO:0005737">
    <property type="term" value="C:cytoplasm"/>
    <property type="evidence" value="ECO:0007669"/>
    <property type="project" value="TreeGrafter"/>
</dbReference>
<name>A0A4Z1TCB7_GIAMU</name>
<evidence type="ECO:0000313" key="3">
    <source>
        <dbReference type="EMBL" id="TNJ30209.1"/>
    </source>
</evidence>
<dbReference type="GO" id="GO:0007264">
    <property type="term" value="P:small GTPase-mediated signal transduction"/>
    <property type="evidence" value="ECO:0007669"/>
    <property type="project" value="InterPro"/>
</dbReference>
<dbReference type="Gene3D" id="3.30.519.10">
    <property type="entry name" value="Guanine Nucleotide Dissociation Inhibitor, domain 2"/>
    <property type="match status" value="1"/>
</dbReference>
<dbReference type="InterPro" id="IPR000806">
    <property type="entry name" value="RabGDI"/>
</dbReference>
<dbReference type="SUPFAM" id="SSF51905">
    <property type="entry name" value="FAD/NAD(P)-binding domain"/>
    <property type="match status" value="2"/>
</dbReference>
<dbReference type="InterPro" id="IPR036188">
    <property type="entry name" value="FAD/NAD-bd_sf"/>
</dbReference>
<proteinExistence type="inferred from homology"/>
<dbReference type="PANTHER" id="PTHR11787">
    <property type="entry name" value="RAB GDP-DISSOCIATION INHIBITOR"/>
    <property type="match status" value="1"/>
</dbReference>
<evidence type="ECO:0000256" key="1">
    <source>
        <dbReference type="ARBA" id="ARBA00005593"/>
    </source>
</evidence>
<dbReference type="PRINTS" id="PR00892">
    <property type="entry name" value="RABGDI"/>
</dbReference>
<dbReference type="SUPFAM" id="SSF54373">
    <property type="entry name" value="FAD-linked reductases, C-terminal domain"/>
    <property type="match status" value="1"/>
</dbReference>
<dbReference type="GO" id="GO:0005093">
    <property type="term" value="F:Rab GDP-dissociation inhibitor activity"/>
    <property type="evidence" value="ECO:0007669"/>
    <property type="project" value="InterPro"/>
</dbReference>
<organism evidence="3 4">
    <name type="scientific">Giardia muris</name>
    <dbReference type="NCBI Taxonomy" id="5742"/>
    <lineage>
        <taxon>Eukaryota</taxon>
        <taxon>Metamonada</taxon>
        <taxon>Diplomonadida</taxon>
        <taxon>Hexamitidae</taxon>
        <taxon>Giardiinae</taxon>
        <taxon>Giardia</taxon>
    </lineage>
</organism>
<dbReference type="GO" id="GO:0015031">
    <property type="term" value="P:protein transport"/>
    <property type="evidence" value="ECO:0007669"/>
    <property type="project" value="InterPro"/>
</dbReference>
<dbReference type="OrthoDB" id="9446342at2759"/>
<comment type="caution">
    <text evidence="3">The sequence shown here is derived from an EMBL/GenBank/DDBJ whole genome shotgun (WGS) entry which is preliminary data.</text>
</comment>
<sequence length="478" mass="53312">MPEEGTDLPSEFDAIILGTGLKEGIVSALLSVHGRRVLHLDRNGFYGGDCASLTLPQLFEHFGEKLPEKHGFGAPNEWNIDLIAKFILSDGDLTKMLRHANCLQYLEFGRVSGSFVYTNKQIHRVPTTTKQALESKLMGLLEKKRMANLFTDIGNYVDNPNAESPLKKNDRDPRVTTMNEYFDAYKLAQSTRDFIGHAMALYLDDSYLTQPAYPTLHRINLYAESVNRFGQSPFIYPLYGLGDLPQAFSRVAAVWGGTYMLNRPVDEVLFEGTATDAKVAGVRCGKDVFRAPILVGDPSYFPNLVRNIGRIGRYICIMTGPIPVCESLSDEELDRNGSRIVQTAHQVIIPANQAPGRKSDIYVSTQGYNHRTTPKNFVLGYVSGLIEGSKDDNRVELEAGLDILKTAGIKKSFYKEYNLYAPKPEAAAMNIFISESYDATSHFESTVADAIHMYETITREKLDLSTQVQRPAPPTVEE</sequence>
<dbReference type="Gene3D" id="1.10.405.10">
    <property type="entry name" value="Guanine Nucleotide Dissociation Inhibitor, domain 1"/>
    <property type="match status" value="1"/>
</dbReference>
<gene>
    <name evidence="3" type="ORF">GMRT_14250</name>
</gene>
<dbReference type="PRINTS" id="PR00891">
    <property type="entry name" value="RABGDIREP"/>
</dbReference>